<keyword evidence="2" id="KW-0812">Transmembrane</keyword>
<keyword evidence="2" id="KW-0472">Membrane</keyword>
<protein>
    <recommendedName>
        <fullName evidence="6">Tyrosine-protein kinase ephrin type A/B receptor-like domain-containing protein</fullName>
    </recommendedName>
</protein>
<dbReference type="AlphaFoldDB" id="A0A815K9L9"/>
<evidence type="ECO:0000256" key="2">
    <source>
        <dbReference type="SAM" id="Phobius"/>
    </source>
</evidence>
<dbReference type="EMBL" id="CAJNOU010003427">
    <property type="protein sequence ID" value="CAF1390067.1"/>
    <property type="molecule type" value="Genomic_DNA"/>
</dbReference>
<accession>A0A815K9L9</accession>
<reference evidence="4" key="1">
    <citation type="submission" date="2021-02" db="EMBL/GenBank/DDBJ databases">
        <authorList>
            <person name="Nowell W R."/>
        </authorList>
    </citation>
    <scope>NUCLEOTIDE SEQUENCE</scope>
</reference>
<feature type="transmembrane region" description="Helical" evidence="2">
    <location>
        <begin position="532"/>
        <end position="552"/>
    </location>
</feature>
<feature type="signal peptide" evidence="3">
    <location>
        <begin position="1"/>
        <end position="17"/>
    </location>
</feature>
<evidence type="ECO:0000313" key="5">
    <source>
        <dbReference type="Proteomes" id="UP000663889"/>
    </source>
</evidence>
<feature type="transmembrane region" description="Helical" evidence="2">
    <location>
        <begin position="847"/>
        <end position="872"/>
    </location>
</feature>
<keyword evidence="3" id="KW-0732">Signal</keyword>
<feature type="chain" id="PRO_5032552853" description="Tyrosine-protein kinase ephrin type A/B receptor-like domain-containing protein" evidence="3">
    <location>
        <begin position="18"/>
        <end position="937"/>
    </location>
</feature>
<dbReference type="Proteomes" id="UP000663889">
    <property type="component" value="Unassembled WGS sequence"/>
</dbReference>
<organism evidence="4 5">
    <name type="scientific">Rotaria sordida</name>
    <dbReference type="NCBI Taxonomy" id="392033"/>
    <lineage>
        <taxon>Eukaryota</taxon>
        <taxon>Metazoa</taxon>
        <taxon>Spiralia</taxon>
        <taxon>Gnathifera</taxon>
        <taxon>Rotifera</taxon>
        <taxon>Eurotatoria</taxon>
        <taxon>Bdelloidea</taxon>
        <taxon>Philodinida</taxon>
        <taxon>Philodinidae</taxon>
        <taxon>Rotaria</taxon>
    </lineage>
</organism>
<evidence type="ECO:0000256" key="1">
    <source>
        <dbReference type="SAM" id="MobiDB-lite"/>
    </source>
</evidence>
<proteinExistence type="predicted"/>
<evidence type="ECO:0008006" key="6">
    <source>
        <dbReference type="Google" id="ProtNLM"/>
    </source>
</evidence>
<evidence type="ECO:0000313" key="4">
    <source>
        <dbReference type="EMBL" id="CAF1390067.1"/>
    </source>
</evidence>
<sequence length="937" mass="105359">MNLLLVIITLIIDISSGQFSAPISDYDAYGLKITGNDIMLVEALDDTQIFVIQFAPYNSTSQSHQCSLMYNDSTHYVYSVGIGEKQMLNQLYFFYTGEILSKNPSTTNLSGSRSTFIGILINKDPQNAQIYEDTQTLINCNYFEYQSLQFIPSYGHQEFFVFGVEPYGQYAIGLAKDFLFIYRPFSDKMIEIKNSSLVWPNNTIFMPMAADTDISYTVVAGFVINGPLFRVRATPTVYIISNSNLTILATWSYTAILNSWQSHLTYSNFKTWSSKYVMSVNININDPSRILVGMPFLNIVFLLIVSLNGSNLTLDSYVDNGDLKGFGKSVTWLSNSEAAILSSNYPKDDFSKIYLYKSLNNRSLPSLPSAIFPNIQQTLPTTINVHLIRMISTPTSLAILDILGEILLILSSPPGYFASTSLSTTDSILTVSQSMICMAGTYKMDSSIFPCSLCPSGTQNSGSLPASSCMICSSNSSCPMGAVADINRSFLLPQSQSNIHPRSREVTAFDEILLQNMFSSSANDHCLFVSPLFWVLLVIGIVFIILLGMGILKQYVRHPRSHQVRHHVKEIFRKIDLINEGKMWIGGLVSLAIIVLLSFAYTFSIRFYQQYPSHNSAPSTFTCNEMIHNVKYESGLQSLSITASKEEQPMFDLLNKQHFILRVDLLNTIASCKSLSVQQVLGSATSKLIFTCTDSIGILTAAVELAYQKAIIKWILNDIALIGAVRISLSADGQENKWYRLKKLDFSQTFYDDSNRTLAQMATINLKLTKAINETEPLRGHESSFSGIWYPTFMMSEDHVFISSEEYDISANLTSTILTIVISETPYYIKNRQLPIAKLREIIFHNLLFTVVCLEIFRLLILLWELTIMPLLDFIMRHLQKKNEIILMKIGGVDHDTIIDDHDTIIDDHDTTPTDDHHTTNEHSTTTTNDYNVEFNS</sequence>
<evidence type="ECO:0000256" key="3">
    <source>
        <dbReference type="SAM" id="SignalP"/>
    </source>
</evidence>
<feature type="transmembrane region" description="Helical" evidence="2">
    <location>
        <begin position="583"/>
        <end position="603"/>
    </location>
</feature>
<comment type="caution">
    <text evidence="4">The sequence shown here is derived from an EMBL/GenBank/DDBJ whole genome shotgun (WGS) entry which is preliminary data.</text>
</comment>
<name>A0A815K9L9_9BILA</name>
<keyword evidence="2" id="KW-1133">Transmembrane helix</keyword>
<feature type="region of interest" description="Disordered" evidence="1">
    <location>
        <begin position="910"/>
        <end position="931"/>
    </location>
</feature>
<feature type="compositionally biased region" description="Basic and acidic residues" evidence="1">
    <location>
        <begin position="910"/>
        <end position="921"/>
    </location>
</feature>
<gene>
    <name evidence="4" type="ORF">SEV965_LOCUS30876</name>
</gene>